<keyword evidence="1" id="KW-0732">Signal</keyword>
<dbReference type="Pfam" id="PF14730">
    <property type="entry name" value="DUF4468"/>
    <property type="match status" value="1"/>
</dbReference>
<protein>
    <recommendedName>
        <fullName evidence="2">DUF4468 domain-containing protein</fullName>
    </recommendedName>
</protein>
<sequence length="194" mass="22327">MKKILFLLALLPMFVIAQNNYIINDNGSLSFIKIMNSSINKSSGELFGNALAYLGTTYADANNVIQIKNDENKFIVAKGVFSDIFSWTNSMIGRKTFFEVPHTLRIDCKDGRIKVEYTIAQYTEIEGNWVHPENDQRIRETPILSKYPIASPKKSNKISKEEKRYKDAFENLTNIIELQFNEIQKSINTDESDW</sequence>
<evidence type="ECO:0000256" key="1">
    <source>
        <dbReference type="SAM" id="SignalP"/>
    </source>
</evidence>
<evidence type="ECO:0000313" key="3">
    <source>
        <dbReference type="EMBL" id="VYT54206.1"/>
    </source>
</evidence>
<dbReference type="InterPro" id="IPR027823">
    <property type="entry name" value="DUF4468"/>
</dbReference>
<proteinExistence type="predicted"/>
<gene>
    <name evidence="3" type="ORF">BILFYP9_05028</name>
</gene>
<name>A0A6N2XKE2_9BACE</name>
<dbReference type="AlphaFoldDB" id="A0A6N2XKE2"/>
<dbReference type="Gene3D" id="3.30.530.80">
    <property type="match status" value="1"/>
</dbReference>
<organism evidence="3">
    <name type="scientific">Bacteroides intestinalis</name>
    <dbReference type="NCBI Taxonomy" id="329854"/>
    <lineage>
        <taxon>Bacteria</taxon>
        <taxon>Pseudomonadati</taxon>
        <taxon>Bacteroidota</taxon>
        <taxon>Bacteroidia</taxon>
        <taxon>Bacteroidales</taxon>
        <taxon>Bacteroidaceae</taxon>
        <taxon>Bacteroides</taxon>
    </lineage>
</organism>
<evidence type="ECO:0000259" key="2">
    <source>
        <dbReference type="Pfam" id="PF14730"/>
    </source>
</evidence>
<feature type="domain" description="DUF4468" evidence="2">
    <location>
        <begin position="40"/>
        <end position="122"/>
    </location>
</feature>
<feature type="chain" id="PRO_5026890320" description="DUF4468 domain-containing protein" evidence="1">
    <location>
        <begin position="18"/>
        <end position="194"/>
    </location>
</feature>
<reference evidence="3" key="1">
    <citation type="submission" date="2019-11" db="EMBL/GenBank/DDBJ databases">
        <authorList>
            <person name="Feng L."/>
        </authorList>
    </citation>
    <scope>NUCLEOTIDE SEQUENCE</scope>
    <source>
        <strain evidence="3">BintestinalisLFYP9</strain>
    </source>
</reference>
<dbReference type="EMBL" id="CACRSU010000051">
    <property type="protein sequence ID" value="VYT54206.1"/>
    <property type="molecule type" value="Genomic_DNA"/>
</dbReference>
<dbReference type="RefSeq" id="WP_138291702.1">
    <property type="nucleotide sequence ID" value="NZ_BAABZC010000002.1"/>
</dbReference>
<feature type="signal peptide" evidence="1">
    <location>
        <begin position="1"/>
        <end position="17"/>
    </location>
</feature>
<accession>A0A6N2XKE2</accession>